<sequence>MRAYRTFLYKPRAAADVVGSPNGRILTIEKAKEPSAGSQAGLQLRLFLNGTCGAWRYGSMDRLEWTPEWTMMLERPTLVR</sequence>
<dbReference type="RefSeq" id="XP_018164699.1">
    <property type="nucleotide sequence ID" value="XM_018296337.1"/>
</dbReference>
<gene>
    <name evidence="1" type="ORF">CH63R_01362</name>
</gene>
<dbReference type="AlphaFoldDB" id="A0A1B7YW48"/>
<name>A0A1B7YW48_COLHI</name>
<comment type="caution">
    <text evidence="1">The sequence shown here is derived from an EMBL/GenBank/DDBJ whole genome shotgun (WGS) entry which is preliminary data.</text>
</comment>
<dbReference type="EMBL" id="LTAN01000001">
    <property type="protein sequence ID" value="OBR16182.1"/>
    <property type="molecule type" value="Genomic_DNA"/>
</dbReference>
<proteinExistence type="predicted"/>
<evidence type="ECO:0000313" key="2">
    <source>
        <dbReference type="Proteomes" id="UP000092177"/>
    </source>
</evidence>
<reference evidence="2" key="1">
    <citation type="journal article" date="2017" name="BMC Genomics">
        <title>Gapless genome assembly of Colletotrichum higginsianum reveals chromosome structure and association of transposable elements with secondary metabolite gene clusters.</title>
        <authorList>
            <person name="Dallery J.-F."/>
            <person name="Lapalu N."/>
            <person name="Zampounis A."/>
            <person name="Pigne S."/>
            <person name="Luyten I."/>
            <person name="Amselem J."/>
            <person name="Wittenberg A.H.J."/>
            <person name="Zhou S."/>
            <person name="de Queiroz M.V."/>
            <person name="Robin G.P."/>
            <person name="Auger A."/>
            <person name="Hainaut M."/>
            <person name="Henrissat B."/>
            <person name="Kim K.-T."/>
            <person name="Lee Y.-H."/>
            <person name="Lespinet O."/>
            <person name="Schwartz D.C."/>
            <person name="Thon M.R."/>
            <person name="O'Connell R.J."/>
        </authorList>
    </citation>
    <scope>NUCLEOTIDE SEQUENCE [LARGE SCALE GENOMIC DNA]</scope>
    <source>
        <strain evidence="2">IMI 349063</strain>
    </source>
</reference>
<evidence type="ECO:0000313" key="1">
    <source>
        <dbReference type="EMBL" id="OBR16182.1"/>
    </source>
</evidence>
<dbReference type="VEuPathDB" id="FungiDB:CH63R_01362"/>
<dbReference type="KEGG" id="chig:CH63R_01362"/>
<accession>A0A1B7YW48</accession>
<dbReference type="GeneID" id="28860444"/>
<keyword evidence="2" id="KW-1185">Reference proteome</keyword>
<dbReference type="Proteomes" id="UP000092177">
    <property type="component" value="Chromosome 1"/>
</dbReference>
<protein>
    <submittedName>
        <fullName evidence="1">Uncharacterized protein</fullName>
    </submittedName>
</protein>
<organism evidence="1 2">
    <name type="scientific">Colletotrichum higginsianum (strain IMI 349063)</name>
    <name type="common">Crucifer anthracnose fungus</name>
    <dbReference type="NCBI Taxonomy" id="759273"/>
    <lineage>
        <taxon>Eukaryota</taxon>
        <taxon>Fungi</taxon>
        <taxon>Dikarya</taxon>
        <taxon>Ascomycota</taxon>
        <taxon>Pezizomycotina</taxon>
        <taxon>Sordariomycetes</taxon>
        <taxon>Hypocreomycetidae</taxon>
        <taxon>Glomerellales</taxon>
        <taxon>Glomerellaceae</taxon>
        <taxon>Colletotrichum</taxon>
        <taxon>Colletotrichum destructivum species complex</taxon>
    </lineage>
</organism>